<proteinExistence type="predicted"/>
<accession>A0ABR3P8W1</accession>
<evidence type="ECO:0000313" key="2">
    <source>
        <dbReference type="EMBL" id="KAL1302613.1"/>
    </source>
</evidence>
<dbReference type="Gene3D" id="3.90.550.10">
    <property type="entry name" value="Spore Coat Polysaccharide Biosynthesis Protein SpsA, Chain A"/>
    <property type="match status" value="1"/>
</dbReference>
<keyword evidence="3" id="KW-1185">Reference proteome</keyword>
<gene>
    <name evidence="2" type="ORF">AAFC00_002986</name>
</gene>
<reference evidence="2 3" key="1">
    <citation type="submission" date="2024-07" db="EMBL/GenBank/DDBJ databases">
        <title>Draft sequence of the Neodothiora populina.</title>
        <authorList>
            <person name="Drown D.D."/>
            <person name="Schuette U.S."/>
            <person name="Buechlein A.B."/>
            <person name="Rusch D.R."/>
            <person name="Winton L.W."/>
            <person name="Adams G.A."/>
        </authorList>
    </citation>
    <scope>NUCLEOTIDE SEQUENCE [LARGE SCALE GENOMIC DNA]</scope>
    <source>
        <strain evidence="2 3">CPC 39397</strain>
    </source>
</reference>
<dbReference type="InterPro" id="IPR029044">
    <property type="entry name" value="Nucleotide-diphossugar_trans"/>
</dbReference>
<feature type="transmembrane region" description="Helical" evidence="1">
    <location>
        <begin position="16"/>
        <end position="33"/>
    </location>
</feature>
<dbReference type="InterPro" id="IPR050587">
    <property type="entry name" value="GNT1/Glycosyltrans_8"/>
</dbReference>
<keyword evidence="1" id="KW-1133">Transmembrane helix</keyword>
<keyword evidence="1" id="KW-0472">Membrane</keyword>
<protein>
    <recommendedName>
        <fullName evidence="4">Nucleotide-diphospho-sugar transferase</fullName>
    </recommendedName>
</protein>
<keyword evidence="1" id="KW-0812">Transmembrane</keyword>
<dbReference type="EMBL" id="JBFMKM010000012">
    <property type="protein sequence ID" value="KAL1302613.1"/>
    <property type="molecule type" value="Genomic_DNA"/>
</dbReference>
<organism evidence="2 3">
    <name type="scientific">Neodothiora populina</name>
    <dbReference type="NCBI Taxonomy" id="2781224"/>
    <lineage>
        <taxon>Eukaryota</taxon>
        <taxon>Fungi</taxon>
        <taxon>Dikarya</taxon>
        <taxon>Ascomycota</taxon>
        <taxon>Pezizomycotina</taxon>
        <taxon>Dothideomycetes</taxon>
        <taxon>Dothideomycetidae</taxon>
        <taxon>Dothideales</taxon>
        <taxon>Dothioraceae</taxon>
        <taxon>Neodothiora</taxon>
    </lineage>
</organism>
<evidence type="ECO:0000313" key="3">
    <source>
        <dbReference type="Proteomes" id="UP001562354"/>
    </source>
</evidence>
<name>A0ABR3P8W1_9PEZI</name>
<evidence type="ECO:0000256" key="1">
    <source>
        <dbReference type="SAM" id="Phobius"/>
    </source>
</evidence>
<dbReference type="Proteomes" id="UP001562354">
    <property type="component" value="Unassembled WGS sequence"/>
</dbReference>
<evidence type="ECO:0008006" key="4">
    <source>
        <dbReference type="Google" id="ProtNLM"/>
    </source>
</evidence>
<dbReference type="RefSeq" id="XP_069198889.1">
    <property type="nucleotide sequence ID" value="XM_069342388.1"/>
</dbReference>
<sequence length="346" mass="40685">MGFPYRLKRFIRTATIWHWITIIACTLVVYRFFTPKAQKAIAVPENETELNNEPDDGIDWSRFAYCQYVTDIEYLCNSLMMFESLHRLQSKADRLLLYPSQWELYPMKETWQSKFLHQAQKDYGVHIMPVRVQHFDDGEGTWAESFTKLLAFKQTQYDRVLSLDSDATILKPLDDLFLLPHAPVAAPHAYWIDNSSLSSAIMLIEPSMDEFKRVLGAMKNRTSDEFDMDIVNDLYAGNAMLLPNEHWVVSGEFRRKQHASYIGEGNLWDPDAVMNQVKFVHFSDWPFPKPWLPSEPAERKAMWPKCIPKTDGSEDCRNRNYWMWLYEDFKKRRKAVCSSVFTLYLD</sequence>
<comment type="caution">
    <text evidence="2">The sequence shown here is derived from an EMBL/GenBank/DDBJ whole genome shotgun (WGS) entry which is preliminary data.</text>
</comment>
<dbReference type="GeneID" id="95976688"/>
<dbReference type="SUPFAM" id="SSF53448">
    <property type="entry name" value="Nucleotide-diphospho-sugar transferases"/>
    <property type="match status" value="1"/>
</dbReference>
<dbReference type="PANTHER" id="PTHR11183">
    <property type="entry name" value="GLYCOGENIN SUBFAMILY MEMBER"/>
    <property type="match status" value="1"/>
</dbReference>
<dbReference type="PROSITE" id="PS51257">
    <property type="entry name" value="PROKAR_LIPOPROTEIN"/>
    <property type="match status" value="1"/>
</dbReference>